<sequence>MGNEWFRRFGHPTGPARSESRAPRLFCFPHAGGAASTFLQLARALTPDFDVLAAQYPGRQDRRREQPLTDIVRLAEALADHVPDGDERPFAFFGHSMGAVLAYEVTRVLQERRMPGPAALVLSGRRAPTPRTSPHDRLSTDADILRAVRQLGGTTPQLLDDPELRDMVMPALRADYRAIGSYTWQPGPPLSIPLTVLVGDRDPVASVAEARAWENLTTAPARTYVFDGGHFFLDANLPRVAETVNDALGHLTAVPATR</sequence>
<dbReference type="SUPFAM" id="SSF53474">
    <property type="entry name" value="alpha/beta-Hydrolases"/>
    <property type="match status" value="1"/>
</dbReference>
<keyword evidence="6" id="KW-1185">Reference proteome</keyword>
<dbReference type="GO" id="GO:0008610">
    <property type="term" value="P:lipid biosynthetic process"/>
    <property type="evidence" value="ECO:0007669"/>
    <property type="project" value="TreeGrafter"/>
</dbReference>
<comment type="similarity">
    <text evidence="1">Belongs to the thioesterase family.</text>
</comment>
<dbReference type="KEGG" id="scya:EJ357_35155"/>
<protein>
    <submittedName>
        <fullName evidence="5">Thioesterase</fullName>
    </submittedName>
</protein>
<dbReference type="RefSeq" id="WP_126395708.1">
    <property type="nucleotide sequence ID" value="NZ_CP034539.1"/>
</dbReference>
<dbReference type="InterPro" id="IPR029058">
    <property type="entry name" value="AB_hydrolase_fold"/>
</dbReference>
<dbReference type="AlphaFoldDB" id="A0A3S9MFT8"/>
<evidence type="ECO:0000313" key="6">
    <source>
        <dbReference type="Proteomes" id="UP000280298"/>
    </source>
</evidence>
<feature type="region of interest" description="Disordered" evidence="3">
    <location>
        <begin position="1"/>
        <end position="20"/>
    </location>
</feature>
<evidence type="ECO:0000256" key="2">
    <source>
        <dbReference type="ARBA" id="ARBA00022801"/>
    </source>
</evidence>
<proteinExistence type="inferred from homology"/>
<feature type="domain" description="Thioesterase TesA-like" evidence="4">
    <location>
        <begin position="26"/>
        <end position="248"/>
    </location>
</feature>
<dbReference type="PANTHER" id="PTHR11487">
    <property type="entry name" value="THIOESTERASE"/>
    <property type="match status" value="1"/>
</dbReference>
<name>A0A3S9MFT8_9ACTN</name>
<evidence type="ECO:0000256" key="1">
    <source>
        <dbReference type="ARBA" id="ARBA00007169"/>
    </source>
</evidence>
<dbReference type="PANTHER" id="PTHR11487:SF0">
    <property type="entry name" value="S-ACYL FATTY ACID SYNTHASE THIOESTERASE, MEDIUM CHAIN"/>
    <property type="match status" value="1"/>
</dbReference>
<evidence type="ECO:0000256" key="3">
    <source>
        <dbReference type="SAM" id="MobiDB-lite"/>
    </source>
</evidence>
<dbReference type="OrthoDB" id="8480037at2"/>
<gene>
    <name evidence="5" type="ORF">EJ357_35155</name>
</gene>
<dbReference type="Pfam" id="PF00975">
    <property type="entry name" value="Thioesterase"/>
    <property type="match status" value="1"/>
</dbReference>
<reference evidence="5 6" key="1">
    <citation type="journal article" date="2019" name="Int. J. Syst. Evol. Microbiol.">
        <title>Streptomyces cyaneochromogenes sp. nov., a blue pigment-producing actinomycete from manganese-contaminated soil.</title>
        <authorList>
            <person name="Tang X."/>
            <person name="Zhao J."/>
            <person name="Li K."/>
            <person name="Chen Z."/>
            <person name="Sun Y."/>
            <person name="Gao J."/>
        </authorList>
    </citation>
    <scope>NUCLEOTIDE SEQUENCE [LARGE SCALE GENOMIC DNA]</scope>
    <source>
        <strain evidence="5 6">MK-45</strain>
    </source>
</reference>
<dbReference type="EMBL" id="CP034539">
    <property type="protein sequence ID" value="AZQ38049.1"/>
    <property type="molecule type" value="Genomic_DNA"/>
</dbReference>
<dbReference type="InterPro" id="IPR001031">
    <property type="entry name" value="Thioesterase"/>
</dbReference>
<dbReference type="GO" id="GO:0016787">
    <property type="term" value="F:hydrolase activity"/>
    <property type="evidence" value="ECO:0007669"/>
    <property type="project" value="UniProtKB-KW"/>
</dbReference>
<dbReference type="InterPro" id="IPR020802">
    <property type="entry name" value="TesA-like"/>
</dbReference>
<dbReference type="Proteomes" id="UP000280298">
    <property type="component" value="Chromosome"/>
</dbReference>
<keyword evidence="2" id="KW-0378">Hydrolase</keyword>
<dbReference type="SMART" id="SM00824">
    <property type="entry name" value="PKS_TE"/>
    <property type="match status" value="1"/>
</dbReference>
<accession>A0A3S9MFT8</accession>
<evidence type="ECO:0000313" key="5">
    <source>
        <dbReference type="EMBL" id="AZQ38049.1"/>
    </source>
</evidence>
<organism evidence="5 6">
    <name type="scientific">Streptomyces cyaneochromogenes</name>
    <dbReference type="NCBI Taxonomy" id="2496836"/>
    <lineage>
        <taxon>Bacteria</taxon>
        <taxon>Bacillati</taxon>
        <taxon>Actinomycetota</taxon>
        <taxon>Actinomycetes</taxon>
        <taxon>Kitasatosporales</taxon>
        <taxon>Streptomycetaceae</taxon>
        <taxon>Streptomyces</taxon>
    </lineage>
</organism>
<evidence type="ECO:0000259" key="4">
    <source>
        <dbReference type="SMART" id="SM00824"/>
    </source>
</evidence>
<dbReference type="Gene3D" id="3.40.50.1820">
    <property type="entry name" value="alpha/beta hydrolase"/>
    <property type="match status" value="1"/>
</dbReference>
<dbReference type="InterPro" id="IPR012223">
    <property type="entry name" value="TEII"/>
</dbReference>